<evidence type="ECO:0000256" key="2">
    <source>
        <dbReference type="ARBA" id="ARBA00010944"/>
    </source>
</evidence>
<accession>A0ABS8GMH3</accession>
<dbReference type="PANTHER" id="PTHR10491:SF4">
    <property type="entry name" value="METHIONINE ADENOSYLTRANSFERASE 2 SUBUNIT BETA"/>
    <property type="match status" value="1"/>
</dbReference>
<name>A0ABS8GMH3_9FLAO</name>
<dbReference type="CDD" id="cd05254">
    <property type="entry name" value="dTDP_HR_like_SDR_e"/>
    <property type="match status" value="1"/>
</dbReference>
<dbReference type="Proteomes" id="UP001197770">
    <property type="component" value="Unassembled WGS sequence"/>
</dbReference>
<keyword evidence="6" id="KW-0521">NADP</keyword>
<comment type="pathway">
    <text evidence="1 6">Carbohydrate biosynthesis; dTDP-L-rhamnose biosynthesis.</text>
</comment>
<dbReference type="Gene3D" id="3.90.25.10">
    <property type="entry name" value="UDP-galactose 4-epimerase, domain 1"/>
    <property type="match status" value="1"/>
</dbReference>
<dbReference type="InterPro" id="IPR005913">
    <property type="entry name" value="dTDP_dehydrorham_reduct"/>
</dbReference>
<keyword evidence="6 8" id="KW-0560">Oxidoreductase</keyword>
<sequence length="283" mass="31283">MVSKQLRVVVTGAGGQLAQCIKHLDANFNHLFYYKDRKALDITDANSVKTVLDALKPHVIINAAAYTQVDLAETETDAAFAVNERGVANLAAYCSENRVKLIHISTDYVFDGASSRPYLESDATAPQTTYGKSKRAGELAILEAAIPAFWIIRTAWLYSIYGKNFYKIILNLAQSRDELSVVNDQTGVPTHALDLAHFILKHIPQLNPQNSGIYHFVNSGQASWFDFAQAIVAQNGLKTKVIAVSSAQYPTLARRPKFSVLDNSKLQKTFNYSIRDWSTALPG</sequence>
<evidence type="ECO:0000256" key="5">
    <source>
        <dbReference type="ARBA" id="ARBA00048200"/>
    </source>
</evidence>
<gene>
    <name evidence="8" type="primary">rfbD</name>
    <name evidence="8" type="ORF">LLW17_00445</name>
</gene>
<evidence type="ECO:0000313" key="8">
    <source>
        <dbReference type="EMBL" id="MCC4211170.1"/>
    </source>
</evidence>
<dbReference type="InterPro" id="IPR029903">
    <property type="entry name" value="RmlD-like-bd"/>
</dbReference>
<dbReference type="EMBL" id="JAJGMW010000001">
    <property type="protein sequence ID" value="MCC4211170.1"/>
    <property type="molecule type" value="Genomic_DNA"/>
</dbReference>
<evidence type="ECO:0000256" key="6">
    <source>
        <dbReference type="RuleBase" id="RU364082"/>
    </source>
</evidence>
<dbReference type="RefSeq" id="WP_228228295.1">
    <property type="nucleotide sequence ID" value="NZ_JAJGMW010000001.1"/>
</dbReference>
<evidence type="ECO:0000256" key="3">
    <source>
        <dbReference type="ARBA" id="ARBA00012929"/>
    </source>
</evidence>
<comment type="function">
    <text evidence="6">Catalyzes the reduction of dTDP-6-deoxy-L-lyxo-4-hexulose to yield dTDP-L-rhamnose.</text>
</comment>
<dbReference type="Pfam" id="PF04321">
    <property type="entry name" value="RmlD_sub_bind"/>
    <property type="match status" value="1"/>
</dbReference>
<protein>
    <recommendedName>
        <fullName evidence="4 6">dTDP-4-dehydrorhamnose reductase</fullName>
        <ecNumber evidence="3 6">1.1.1.133</ecNumber>
    </recommendedName>
</protein>
<feature type="domain" description="RmlD-like substrate binding" evidence="7">
    <location>
        <begin position="7"/>
        <end position="281"/>
    </location>
</feature>
<dbReference type="NCBIfam" id="TIGR01214">
    <property type="entry name" value="rmlD"/>
    <property type="match status" value="1"/>
</dbReference>
<comment type="similarity">
    <text evidence="2 6">Belongs to the dTDP-4-dehydrorhamnose reductase family.</text>
</comment>
<dbReference type="PANTHER" id="PTHR10491">
    <property type="entry name" value="DTDP-4-DEHYDRORHAMNOSE REDUCTASE"/>
    <property type="match status" value="1"/>
</dbReference>
<evidence type="ECO:0000256" key="1">
    <source>
        <dbReference type="ARBA" id="ARBA00004781"/>
    </source>
</evidence>
<keyword evidence="9" id="KW-1185">Reference proteome</keyword>
<dbReference type="SUPFAM" id="SSF51735">
    <property type="entry name" value="NAD(P)-binding Rossmann-fold domains"/>
    <property type="match status" value="1"/>
</dbReference>
<evidence type="ECO:0000256" key="4">
    <source>
        <dbReference type="ARBA" id="ARBA00017099"/>
    </source>
</evidence>
<dbReference type="Gene3D" id="3.40.50.720">
    <property type="entry name" value="NAD(P)-binding Rossmann-like Domain"/>
    <property type="match status" value="1"/>
</dbReference>
<dbReference type="EC" id="1.1.1.133" evidence="3 6"/>
<proteinExistence type="inferred from homology"/>
<comment type="catalytic activity">
    <reaction evidence="5">
        <text>dTDP-beta-L-rhamnose + NADP(+) = dTDP-4-dehydro-beta-L-rhamnose + NADPH + H(+)</text>
        <dbReference type="Rhea" id="RHEA:21796"/>
        <dbReference type="ChEBI" id="CHEBI:15378"/>
        <dbReference type="ChEBI" id="CHEBI:57510"/>
        <dbReference type="ChEBI" id="CHEBI:57783"/>
        <dbReference type="ChEBI" id="CHEBI:58349"/>
        <dbReference type="ChEBI" id="CHEBI:62830"/>
        <dbReference type="EC" id="1.1.1.133"/>
    </reaction>
</comment>
<dbReference type="GO" id="GO:0008831">
    <property type="term" value="F:dTDP-4-dehydrorhamnose reductase activity"/>
    <property type="evidence" value="ECO:0007669"/>
    <property type="project" value="UniProtKB-EC"/>
</dbReference>
<comment type="caution">
    <text evidence="8">The sequence shown here is derived from an EMBL/GenBank/DDBJ whole genome shotgun (WGS) entry which is preliminary data.</text>
</comment>
<reference evidence="8 9" key="1">
    <citation type="submission" date="2021-11" db="EMBL/GenBank/DDBJ databases">
        <title>Seasonal and diel survey of microbial diversity of the Tyrrhenian coast.</title>
        <authorList>
            <person name="Gattoni G."/>
            <person name="Corral P."/>
        </authorList>
    </citation>
    <scope>NUCLEOTIDE SEQUENCE [LARGE SCALE GENOMIC DNA]</scope>
    <source>
        <strain evidence="8 9">Mr9</strain>
    </source>
</reference>
<organism evidence="8 9">
    <name type="scientific">Leeuwenhoekiella parthenopeia</name>
    <dbReference type="NCBI Taxonomy" id="2890320"/>
    <lineage>
        <taxon>Bacteria</taxon>
        <taxon>Pseudomonadati</taxon>
        <taxon>Bacteroidota</taxon>
        <taxon>Flavobacteriia</taxon>
        <taxon>Flavobacteriales</taxon>
        <taxon>Flavobacteriaceae</taxon>
        <taxon>Leeuwenhoekiella</taxon>
    </lineage>
</organism>
<evidence type="ECO:0000259" key="7">
    <source>
        <dbReference type="Pfam" id="PF04321"/>
    </source>
</evidence>
<dbReference type="InterPro" id="IPR036291">
    <property type="entry name" value="NAD(P)-bd_dom_sf"/>
</dbReference>
<evidence type="ECO:0000313" key="9">
    <source>
        <dbReference type="Proteomes" id="UP001197770"/>
    </source>
</evidence>